<gene>
    <name evidence="3" type="ORF">OAUR00152_LOCUS27242</name>
</gene>
<evidence type="ECO:0000256" key="1">
    <source>
        <dbReference type="SAM" id="MobiDB-lite"/>
    </source>
</evidence>
<protein>
    <recommendedName>
        <fullName evidence="2">Orc1-like AAA ATPase domain-containing protein</fullName>
    </recommendedName>
</protein>
<organism evidence="3">
    <name type="scientific">Odontella aurita</name>
    <dbReference type="NCBI Taxonomy" id="265563"/>
    <lineage>
        <taxon>Eukaryota</taxon>
        <taxon>Sar</taxon>
        <taxon>Stramenopiles</taxon>
        <taxon>Ochrophyta</taxon>
        <taxon>Bacillariophyta</taxon>
        <taxon>Mediophyceae</taxon>
        <taxon>Biddulphiophycidae</taxon>
        <taxon>Eupodiscales</taxon>
        <taxon>Odontellaceae</taxon>
        <taxon>Odontella</taxon>
    </lineage>
</organism>
<evidence type="ECO:0000313" key="3">
    <source>
        <dbReference type="EMBL" id="CAE2261877.1"/>
    </source>
</evidence>
<accession>A0A7S4JG53</accession>
<dbReference type="InterPro" id="IPR041664">
    <property type="entry name" value="AAA_16"/>
</dbReference>
<feature type="region of interest" description="Disordered" evidence="1">
    <location>
        <begin position="1"/>
        <end position="34"/>
    </location>
</feature>
<dbReference type="InterPro" id="IPR053159">
    <property type="entry name" value="Hybrid_Histidine_Kinase"/>
</dbReference>
<dbReference type="PANTHER" id="PTHR43642:SF1">
    <property type="entry name" value="HYBRID SIGNAL TRANSDUCTION HISTIDINE KINASE G"/>
    <property type="match status" value="1"/>
</dbReference>
<name>A0A7S4JG53_9STRA</name>
<evidence type="ECO:0000259" key="2">
    <source>
        <dbReference type="Pfam" id="PF13191"/>
    </source>
</evidence>
<dbReference type="SUPFAM" id="SSF52540">
    <property type="entry name" value="P-loop containing nucleoside triphosphate hydrolases"/>
    <property type="match status" value="1"/>
</dbReference>
<dbReference type="EMBL" id="HBKQ01039510">
    <property type="protein sequence ID" value="CAE2261877.1"/>
    <property type="molecule type" value="Transcribed_RNA"/>
</dbReference>
<dbReference type="Pfam" id="PF13191">
    <property type="entry name" value="AAA_16"/>
    <property type="match status" value="1"/>
</dbReference>
<dbReference type="AlphaFoldDB" id="A0A7S4JG53"/>
<dbReference type="Gene3D" id="3.40.50.300">
    <property type="entry name" value="P-loop containing nucleotide triphosphate hydrolases"/>
    <property type="match status" value="1"/>
</dbReference>
<feature type="domain" description="Orc1-like AAA ATPase" evidence="2">
    <location>
        <begin position="50"/>
        <end position="266"/>
    </location>
</feature>
<dbReference type="PANTHER" id="PTHR43642">
    <property type="entry name" value="HYBRID SIGNAL TRANSDUCTION HISTIDINE KINASE G"/>
    <property type="match status" value="1"/>
</dbReference>
<proteinExistence type="predicted"/>
<reference evidence="3" key="1">
    <citation type="submission" date="2021-01" db="EMBL/GenBank/DDBJ databases">
        <authorList>
            <person name="Corre E."/>
            <person name="Pelletier E."/>
            <person name="Niang G."/>
            <person name="Scheremetjew M."/>
            <person name="Finn R."/>
            <person name="Kale V."/>
            <person name="Holt S."/>
            <person name="Cochrane G."/>
            <person name="Meng A."/>
            <person name="Brown T."/>
            <person name="Cohen L."/>
        </authorList>
    </citation>
    <scope>NUCLEOTIDE SEQUENCE</scope>
    <source>
        <strain evidence="3">Isolate 1302-5</strain>
    </source>
</reference>
<sequence>MQSERFVSDSYRVHGLQGTIGPQGDEAYYDDRSDANDDLEKGRIKFPKDKLYGREKELDRLESIYAHATGSDGVFSSPSFSSPSSRAVFLGGYSGVGKSALVREFSKRLVAGEAKKIQGQGQSSHFLACGKFGQGCCDNPLSAVVEATAGLASAIQQEGSEDLEEVRSAMKKAKVGEGESGDIFCSTFPSLAPLLQRAGGASTSLQESSLNFYAIKEEFRAFMKALGTRRNPVVFFIDDMQWADSASLELMTALCKDDSLRYCVFILSFRSNEVGENHPFGKAITEIRKSRGENAEDMQLFDLAPSDIGEFIADSLSKDADEVLPITEVVFSKTMGNIFYVKQALDELVRKNAIYYDVMCFEWQWNVSSVELQNFMSSDVIETVKCKIESLPVTLQRALIVMGYSRNSVDAEMLRKLLTADGLFLDAEEAQVVLERGIVEGLLIKNGGNGIVTFAHDRIQEASEAMLPAGDSQCQLRFKIAEVLLACGEEWMLFVAVSHLNALPSQYTATIDLAELNLRVGKMALKTGAHSEAVELLRAGLASLDKVDRWKHFRYSFSLHLLTTLLETEFTLGNCEQAEMLVDDILANAKCLEDKERAYLVQLELVANSEDSNYDLCVDKGLEILKRVYGQDSLSSRPGKKDVLREEALMKVALRGRPLSSLENLPLTDDDVLFQLIGMVLKHSNFAGNRRLSTFICYRSIRCAIKKGISQSFPQILAQTGQAYRMDEKFEKGQLFGNIAIKLSDRFRRGLKTKAWNIIFLHGGLLPLYQPPKASLRPLLEGHKTAILHGITEVSLGCALASIYILFAIGHPMNSLIEQKILLYENMCKNYNQQGFGTTFRTLRQFYHNLCGKSCNPTVLKGDAFDEEETLSKLEGNARKMALRDSSSLRLQLAYIFCEEGTMKDMIEILSDYPLQDVMAPRQHVRLTFLGLASLSLKDKGKHKCSEVGVKVVKYFKNLAKIGSVSARPVYLCLKAVSTPGKKAYDEAISACSECNLTHLEAIMSERCSLFFQKKDDTEQMRNYLTKAYWLYSDWGAIAKVDQLKSSHPFLKGSTRVKAGTVGTKATSSTGSWQY</sequence>
<dbReference type="InterPro" id="IPR027417">
    <property type="entry name" value="P-loop_NTPase"/>
</dbReference>